<dbReference type="PROSITE" id="PS51257">
    <property type="entry name" value="PROKAR_LIPOPROTEIN"/>
    <property type="match status" value="1"/>
</dbReference>
<proteinExistence type="predicted"/>
<organism evidence="1 2">
    <name type="scientific">Dyadobacter beijingensis</name>
    <dbReference type="NCBI Taxonomy" id="365489"/>
    <lineage>
        <taxon>Bacteria</taxon>
        <taxon>Pseudomonadati</taxon>
        <taxon>Bacteroidota</taxon>
        <taxon>Cytophagia</taxon>
        <taxon>Cytophagales</taxon>
        <taxon>Spirosomataceae</taxon>
        <taxon>Dyadobacter</taxon>
    </lineage>
</organism>
<gene>
    <name evidence="1" type="ORF">GCM10010967_45540</name>
</gene>
<evidence type="ECO:0000313" key="2">
    <source>
        <dbReference type="Proteomes" id="UP000632339"/>
    </source>
</evidence>
<sequence length="137" mass="15042">MKIRAFTLLTALLFSVASVSCVKKHEHVKPKLAFQTGPAVFMQLGGVISTFTVLFEGLGSEPIEEYGIVYTFSEDVKDNYPDLDDTKVVFDLPAQLNSNQKVVNIGFPAGVHALGYRAYVKIKGGHVTFAPPIITYF</sequence>
<keyword evidence="2" id="KW-1185">Reference proteome</keyword>
<dbReference type="RefSeq" id="WP_019941175.1">
    <property type="nucleotide sequence ID" value="NZ_BMLI01000002.1"/>
</dbReference>
<comment type="caution">
    <text evidence="1">The sequence shown here is derived from an EMBL/GenBank/DDBJ whole genome shotgun (WGS) entry which is preliminary data.</text>
</comment>
<name>A0ABQ2IDD2_9BACT</name>
<dbReference type="Proteomes" id="UP000632339">
    <property type="component" value="Unassembled WGS sequence"/>
</dbReference>
<protein>
    <submittedName>
        <fullName evidence="1">Uncharacterized protein</fullName>
    </submittedName>
</protein>
<dbReference type="EMBL" id="BMLI01000002">
    <property type="protein sequence ID" value="GGN05287.1"/>
    <property type="molecule type" value="Genomic_DNA"/>
</dbReference>
<reference evidence="2" key="1">
    <citation type="journal article" date="2019" name="Int. J. Syst. Evol. Microbiol.">
        <title>The Global Catalogue of Microorganisms (GCM) 10K type strain sequencing project: providing services to taxonomists for standard genome sequencing and annotation.</title>
        <authorList>
            <consortium name="The Broad Institute Genomics Platform"/>
            <consortium name="The Broad Institute Genome Sequencing Center for Infectious Disease"/>
            <person name="Wu L."/>
            <person name="Ma J."/>
        </authorList>
    </citation>
    <scope>NUCLEOTIDE SEQUENCE [LARGE SCALE GENOMIC DNA]</scope>
    <source>
        <strain evidence="2">CGMCC 1.6375</strain>
    </source>
</reference>
<evidence type="ECO:0000313" key="1">
    <source>
        <dbReference type="EMBL" id="GGN05287.1"/>
    </source>
</evidence>
<accession>A0ABQ2IDD2</accession>